<evidence type="ECO:0000313" key="5">
    <source>
        <dbReference type="Proteomes" id="UP001058120"/>
    </source>
</evidence>
<dbReference type="PANTHER" id="PTHR46124">
    <property type="entry name" value="D-AMINOACYL-TRNA DEACYLASE"/>
    <property type="match status" value="1"/>
</dbReference>
<gene>
    <name evidence="4" type="ORF">JBF11_05740</name>
</gene>
<dbReference type="CDD" id="cd01310">
    <property type="entry name" value="TatD_DNAse"/>
    <property type="match status" value="1"/>
</dbReference>
<name>A0ABY5Y124_9BACT</name>
<dbReference type="Pfam" id="PF01026">
    <property type="entry name" value="TatD_DNase"/>
    <property type="match status" value="1"/>
</dbReference>
<dbReference type="EMBL" id="CP065938">
    <property type="protein sequence ID" value="UWX04988.1"/>
    <property type="molecule type" value="Genomic_DNA"/>
</dbReference>
<dbReference type="InterPro" id="IPR015991">
    <property type="entry name" value="TatD/YcfH-like"/>
</dbReference>
<dbReference type="InterPro" id="IPR032466">
    <property type="entry name" value="Metal_Hydrolase"/>
</dbReference>
<comment type="similarity">
    <text evidence="1">Belongs to the metallo-dependent hydrolases superfamily. TatD-type hydrolase family.</text>
</comment>
<evidence type="ECO:0000256" key="1">
    <source>
        <dbReference type="ARBA" id="ARBA00009275"/>
    </source>
</evidence>
<dbReference type="InterPro" id="IPR018228">
    <property type="entry name" value="DNase_TatD-rel_CS"/>
</dbReference>
<dbReference type="GO" id="GO:0016787">
    <property type="term" value="F:hydrolase activity"/>
    <property type="evidence" value="ECO:0007669"/>
    <property type="project" value="UniProtKB-KW"/>
</dbReference>
<sequence>MGHKKKVYIDPKTLNLPLVGCDSHAHIVTPPLWEERDEVLLRAKEAGVRTIGEVLLGHKQYIEHKDYFDDKEHVFFIYGLHPTDLLEIDAGETERIYEDIMRDKKEKRKIRAVGEIGLDYYWKEVPHALQQEYFIKMLALAKQCALPVVIHSRDAFEDTVNILLEQGFHDYPLLWHCFDRDRECAEIVLSHGWHISVPGSVTYKANAHVREALKIIDRERLLLETDSPYLSPEPWRGKPNEPAFTVFTAECVAKELEVGTAELWEQCGNNARRFFGVE</sequence>
<dbReference type="InterPro" id="IPR001130">
    <property type="entry name" value="TatD-like"/>
</dbReference>
<dbReference type="PIRSF" id="PIRSF005902">
    <property type="entry name" value="DNase_TatD"/>
    <property type="match status" value="1"/>
</dbReference>
<dbReference type="RefSeq" id="WP_334314543.1">
    <property type="nucleotide sequence ID" value="NZ_CP065938.1"/>
</dbReference>
<dbReference type="NCBIfam" id="TIGR00010">
    <property type="entry name" value="YchF/TatD family DNA exonuclease"/>
    <property type="match status" value="1"/>
</dbReference>
<dbReference type="Gene3D" id="3.20.20.140">
    <property type="entry name" value="Metal-dependent hydrolases"/>
    <property type="match status" value="1"/>
</dbReference>
<dbReference type="PROSITE" id="PS01091">
    <property type="entry name" value="TATD_3"/>
    <property type="match status" value="1"/>
</dbReference>
<keyword evidence="3 4" id="KW-0378">Hydrolase</keyword>
<dbReference type="PROSITE" id="PS01090">
    <property type="entry name" value="TATD_2"/>
    <property type="match status" value="1"/>
</dbReference>
<accession>A0ABY5Y124</accession>
<keyword evidence="5" id="KW-1185">Reference proteome</keyword>
<organism evidence="4 5">
    <name type="scientific">Taurinivorans muris</name>
    <dbReference type="NCBI Taxonomy" id="2787751"/>
    <lineage>
        <taxon>Bacteria</taxon>
        <taxon>Pseudomonadati</taxon>
        <taxon>Thermodesulfobacteriota</taxon>
        <taxon>Desulfovibrionia</taxon>
        <taxon>Desulfovibrionales</taxon>
        <taxon>Desulfovibrionaceae</taxon>
        <taxon>Taurinivorans</taxon>
    </lineage>
</organism>
<proteinExistence type="inferred from homology"/>
<dbReference type="PANTHER" id="PTHR46124:SF2">
    <property type="entry name" value="D-AMINOACYL-TRNA DEACYLASE"/>
    <property type="match status" value="1"/>
</dbReference>
<dbReference type="SUPFAM" id="SSF51556">
    <property type="entry name" value="Metallo-dependent hydrolases"/>
    <property type="match status" value="1"/>
</dbReference>
<keyword evidence="2" id="KW-0479">Metal-binding</keyword>
<dbReference type="Proteomes" id="UP001058120">
    <property type="component" value="Chromosome"/>
</dbReference>
<evidence type="ECO:0000256" key="3">
    <source>
        <dbReference type="ARBA" id="ARBA00022801"/>
    </source>
</evidence>
<evidence type="ECO:0000313" key="4">
    <source>
        <dbReference type="EMBL" id="UWX04988.1"/>
    </source>
</evidence>
<evidence type="ECO:0000256" key="2">
    <source>
        <dbReference type="ARBA" id="ARBA00022723"/>
    </source>
</evidence>
<protein>
    <submittedName>
        <fullName evidence="4">TatD family hydrolase</fullName>
    </submittedName>
</protein>
<reference evidence="4" key="1">
    <citation type="submission" date="2020-12" db="EMBL/GenBank/DDBJ databases">
        <title>Taurinivorans muris gen. nov., sp. nov., fundamental and realized metabolic niche of a ubiquitous sulfidogenic bacterium in the murine intestine.</title>
        <authorList>
            <person name="Ye H."/>
            <person name="Hanson B.T."/>
            <person name="Loy A."/>
        </authorList>
    </citation>
    <scope>NUCLEOTIDE SEQUENCE</scope>
    <source>
        <strain evidence="4">LT0009</strain>
    </source>
</reference>